<dbReference type="SUPFAM" id="SSF55961">
    <property type="entry name" value="Bet v1-like"/>
    <property type="match status" value="1"/>
</dbReference>
<evidence type="ECO:0000256" key="1">
    <source>
        <dbReference type="ARBA" id="ARBA00006817"/>
    </source>
</evidence>
<dbReference type="AlphaFoldDB" id="A0A7W4P752"/>
<comment type="caution">
    <text evidence="3">The sequence shown here is derived from an EMBL/GenBank/DDBJ whole genome shotgun (WGS) entry which is preliminary data.</text>
</comment>
<feature type="domain" description="Activator of Hsp90 ATPase homologue 1/2-like C-terminal" evidence="2">
    <location>
        <begin position="18"/>
        <end position="154"/>
    </location>
</feature>
<sequence length="157" mass="17705">MPMDMNDQLDLVLERTVKASPAQLWRAWTEPDLLKQWFAPRPYGVAKAEIDLVPGGAFNVVMRSPEGVVFPEKPGCILVVEPERRLVWTDGLGPQFRPNAEAFMTAEITMEPVPGGTRYRALVRHKNAQDRAKHEEMGFFQGWGTCLTQLEELAAQI</sequence>
<name>A0A7W4P752_9PROT</name>
<dbReference type="InterPro" id="IPR023393">
    <property type="entry name" value="START-like_dom_sf"/>
</dbReference>
<protein>
    <submittedName>
        <fullName evidence="3">SRPBCC family protein</fullName>
    </submittedName>
</protein>
<proteinExistence type="inferred from homology"/>
<accession>A0A7W4P752</accession>
<evidence type="ECO:0000313" key="3">
    <source>
        <dbReference type="EMBL" id="MBB2176565.1"/>
    </source>
</evidence>
<dbReference type="Pfam" id="PF08327">
    <property type="entry name" value="AHSA1"/>
    <property type="match status" value="1"/>
</dbReference>
<dbReference type="Proteomes" id="UP000561066">
    <property type="component" value="Unassembled WGS sequence"/>
</dbReference>
<keyword evidence="4" id="KW-1185">Reference proteome</keyword>
<organism evidence="3 4">
    <name type="scientific">Gluconacetobacter johannae</name>
    <dbReference type="NCBI Taxonomy" id="112140"/>
    <lineage>
        <taxon>Bacteria</taxon>
        <taxon>Pseudomonadati</taxon>
        <taxon>Pseudomonadota</taxon>
        <taxon>Alphaproteobacteria</taxon>
        <taxon>Acetobacterales</taxon>
        <taxon>Acetobacteraceae</taxon>
        <taxon>Gluconacetobacter</taxon>
    </lineage>
</organism>
<evidence type="ECO:0000259" key="2">
    <source>
        <dbReference type="Pfam" id="PF08327"/>
    </source>
</evidence>
<dbReference type="InterPro" id="IPR013538">
    <property type="entry name" value="ASHA1/2-like_C"/>
</dbReference>
<dbReference type="EMBL" id="JABEQH010000015">
    <property type="protein sequence ID" value="MBB2176565.1"/>
    <property type="molecule type" value="Genomic_DNA"/>
</dbReference>
<gene>
    <name evidence="3" type="ORF">HLH21_11595</name>
</gene>
<comment type="similarity">
    <text evidence="1">Belongs to the AHA1 family.</text>
</comment>
<dbReference type="CDD" id="cd08896">
    <property type="entry name" value="SRPBCC_CalC_Aha1-like_3"/>
    <property type="match status" value="1"/>
</dbReference>
<reference evidence="3 4" key="1">
    <citation type="submission" date="2020-04" db="EMBL/GenBank/DDBJ databases">
        <title>Description of novel Gluconacetobacter.</title>
        <authorList>
            <person name="Sombolestani A."/>
        </authorList>
    </citation>
    <scope>NUCLEOTIDE SEQUENCE [LARGE SCALE GENOMIC DNA]</scope>
    <source>
        <strain evidence="3 4">LMG 21312</strain>
    </source>
</reference>
<dbReference type="Gene3D" id="3.30.530.20">
    <property type="match status" value="1"/>
</dbReference>
<evidence type="ECO:0000313" key="4">
    <source>
        <dbReference type="Proteomes" id="UP000561066"/>
    </source>
</evidence>